<dbReference type="NCBIfam" id="TIGR00714">
    <property type="entry name" value="hscB"/>
    <property type="match status" value="1"/>
</dbReference>
<dbReference type="STRING" id="98804.BTSPAZIEG_0415"/>
<proteinExistence type="inferred from homology"/>
<dbReference type="InterPro" id="IPR009073">
    <property type="entry name" value="HscB_oligo_C"/>
</dbReference>
<dbReference type="Pfam" id="PF07743">
    <property type="entry name" value="HSCB_C"/>
    <property type="match status" value="1"/>
</dbReference>
<name>A0A160SXT4_BUCTT</name>
<dbReference type="GO" id="GO:0051259">
    <property type="term" value="P:protein complex oligomerization"/>
    <property type="evidence" value="ECO:0007669"/>
    <property type="project" value="InterPro"/>
</dbReference>
<dbReference type="InterPro" id="IPR036869">
    <property type="entry name" value="J_dom_sf"/>
</dbReference>
<dbReference type="SUPFAM" id="SSF46565">
    <property type="entry name" value="Chaperone J-domain"/>
    <property type="match status" value="1"/>
</dbReference>
<dbReference type="InterPro" id="IPR001623">
    <property type="entry name" value="DnaJ_domain"/>
</dbReference>
<organism evidence="8 9">
    <name type="scientific">Buchnera aphidicola subsp. Tuberolachnus salignus</name>
    <dbReference type="NCBI Taxonomy" id="98804"/>
    <lineage>
        <taxon>Bacteria</taxon>
        <taxon>Pseudomonadati</taxon>
        <taxon>Pseudomonadota</taxon>
        <taxon>Gammaproteobacteria</taxon>
        <taxon>Enterobacterales</taxon>
        <taxon>Erwiniaceae</taxon>
        <taxon>Buchnera</taxon>
    </lineage>
</organism>
<dbReference type="GO" id="GO:0001671">
    <property type="term" value="F:ATPase activator activity"/>
    <property type="evidence" value="ECO:0007669"/>
    <property type="project" value="InterPro"/>
</dbReference>
<dbReference type="Proteomes" id="UP000243633">
    <property type="component" value="Chromosome 1"/>
</dbReference>
<dbReference type="AlphaFoldDB" id="A0A160SXT4"/>
<dbReference type="Gene3D" id="1.10.287.110">
    <property type="entry name" value="DnaJ domain"/>
    <property type="match status" value="1"/>
</dbReference>
<comment type="subunit">
    <text evidence="5">Interacts with HscA and stimulates its ATPase activity. Interacts with IscU.</text>
</comment>
<dbReference type="InterPro" id="IPR004640">
    <property type="entry name" value="HscB"/>
</dbReference>
<dbReference type="Gene3D" id="1.20.1280.20">
    <property type="entry name" value="HscB, C-terminal domain"/>
    <property type="match status" value="1"/>
</dbReference>
<dbReference type="GO" id="GO:0051087">
    <property type="term" value="F:protein-folding chaperone binding"/>
    <property type="evidence" value="ECO:0007669"/>
    <property type="project" value="InterPro"/>
</dbReference>
<comment type="function">
    <text evidence="4">Co-chaperone involved in the maturation of iron-sulfur cluster-containing proteins. Seems to help targeting proteins to be folded toward HscA.</text>
</comment>
<accession>A0A160SXT4</accession>
<evidence type="ECO:0000313" key="9">
    <source>
        <dbReference type="Proteomes" id="UP000243633"/>
    </source>
</evidence>
<dbReference type="PATRIC" id="fig|98804.3.peg.384"/>
<evidence type="ECO:0000256" key="6">
    <source>
        <dbReference type="ARBA" id="ARBA00030734"/>
    </source>
</evidence>
<evidence type="ECO:0000256" key="5">
    <source>
        <dbReference type="ARBA" id="ARBA00025986"/>
    </source>
</evidence>
<dbReference type="SUPFAM" id="SSF47144">
    <property type="entry name" value="HSC20 (HSCB), C-terminal oligomerisation domain"/>
    <property type="match status" value="1"/>
</dbReference>
<evidence type="ECO:0000313" key="8">
    <source>
        <dbReference type="EMBL" id="CUR53365.1"/>
    </source>
</evidence>
<dbReference type="PANTHER" id="PTHR14021:SF15">
    <property type="entry name" value="IRON-SULFUR CLUSTER CO-CHAPERONE PROTEIN HSCB"/>
    <property type="match status" value="1"/>
</dbReference>
<dbReference type="EMBL" id="LN890285">
    <property type="protein sequence ID" value="CUR53365.1"/>
    <property type="molecule type" value="Genomic_DNA"/>
</dbReference>
<keyword evidence="9" id="KW-1185">Reference proteome</keyword>
<dbReference type="PANTHER" id="PTHR14021">
    <property type="entry name" value="IRON-SULFUR CLUSTER CO-CHAPERONE PROTEIN HSCB"/>
    <property type="match status" value="1"/>
</dbReference>
<dbReference type="GO" id="GO:0044571">
    <property type="term" value="P:[2Fe-2S] cluster assembly"/>
    <property type="evidence" value="ECO:0007669"/>
    <property type="project" value="InterPro"/>
</dbReference>
<dbReference type="PROSITE" id="PS50076">
    <property type="entry name" value="DNAJ_2"/>
    <property type="match status" value="1"/>
</dbReference>
<evidence type="ECO:0000256" key="2">
    <source>
        <dbReference type="ARBA" id="ARBA00017570"/>
    </source>
</evidence>
<evidence type="ECO:0000256" key="4">
    <source>
        <dbReference type="ARBA" id="ARBA00025596"/>
    </source>
</evidence>
<evidence type="ECO:0000256" key="1">
    <source>
        <dbReference type="ARBA" id="ARBA00010476"/>
    </source>
</evidence>
<protein>
    <recommendedName>
        <fullName evidence="2">Co-chaperone protein HscB</fullName>
    </recommendedName>
    <alternativeName>
        <fullName evidence="6">Hsc20</fullName>
    </alternativeName>
</protein>
<reference evidence="9" key="1">
    <citation type="submission" date="2015-10" db="EMBL/GenBank/DDBJ databases">
        <authorList>
            <person name="Manzano-Marin A."/>
            <person name="Manzano-Marin A."/>
        </authorList>
    </citation>
    <scope>NUCLEOTIDE SEQUENCE [LARGE SCALE GENOMIC DNA]</scope>
    <source>
        <strain evidence="9">BTs</strain>
    </source>
</reference>
<gene>
    <name evidence="8" type="primary">hscB</name>
    <name evidence="8" type="ORF">BTSPAZIEG_0415</name>
</gene>
<evidence type="ECO:0000259" key="7">
    <source>
        <dbReference type="PROSITE" id="PS50076"/>
    </source>
</evidence>
<dbReference type="SMART" id="SM00271">
    <property type="entry name" value="DnaJ"/>
    <property type="match status" value="1"/>
</dbReference>
<comment type="similarity">
    <text evidence="1">Belongs to the HscB family.</text>
</comment>
<sequence length="173" mass="21242">MNYFNLFKIPQEFCINKKLLKKNFYTLQIKYHPDKIKKKILHINKKKIFSYNINQGYQILKNDFKRAIYLLKILTIKIKNFKKLIIVDQKILKKQFKLYEKIEQLKNINHNLNQILIFKQIIELKIKKNFSNIAFEFHNKNFFQVQKILYKLLFLKKILKKINLLYDKKNNVS</sequence>
<evidence type="ECO:0000256" key="3">
    <source>
        <dbReference type="ARBA" id="ARBA00023186"/>
    </source>
</evidence>
<feature type="domain" description="J" evidence="7">
    <location>
        <begin position="2"/>
        <end position="73"/>
    </location>
</feature>
<keyword evidence="3" id="KW-0143">Chaperone</keyword>
<dbReference type="InterPro" id="IPR036386">
    <property type="entry name" value="HscB_C_sf"/>
</dbReference>
<dbReference type="Pfam" id="PF00226">
    <property type="entry name" value="DnaJ"/>
    <property type="match status" value="1"/>
</dbReference>